<dbReference type="Proteomes" id="UP000035680">
    <property type="component" value="Unassembled WGS sequence"/>
</dbReference>
<keyword evidence="6 9" id="KW-0472">Membrane</keyword>
<feature type="transmembrane region" description="Helical" evidence="9">
    <location>
        <begin position="342"/>
        <end position="363"/>
    </location>
</feature>
<feature type="transmembrane region" description="Helical" evidence="9">
    <location>
        <begin position="454"/>
        <end position="481"/>
    </location>
</feature>
<evidence type="ECO:0000256" key="8">
    <source>
        <dbReference type="PIRSR" id="PIRSR600175-2"/>
    </source>
</evidence>
<keyword evidence="2" id="KW-0813">Transport</keyword>
<feature type="binding site" evidence="7">
    <location>
        <position position="531"/>
    </location>
    <ligand>
        <name>Na(+)</name>
        <dbReference type="ChEBI" id="CHEBI:29101"/>
        <label>1</label>
    </ligand>
</feature>
<evidence type="ECO:0000256" key="6">
    <source>
        <dbReference type="ARBA" id="ARBA00023136"/>
    </source>
</evidence>
<keyword evidence="7" id="KW-0479">Metal-binding</keyword>
<feature type="transmembrane region" description="Helical" evidence="9">
    <location>
        <begin position="641"/>
        <end position="659"/>
    </location>
</feature>
<keyword evidence="7" id="KW-0915">Sodium</keyword>
<organism evidence="10 11">
    <name type="scientific">Strongyloides venezuelensis</name>
    <name type="common">Threadworm</name>
    <dbReference type="NCBI Taxonomy" id="75913"/>
    <lineage>
        <taxon>Eukaryota</taxon>
        <taxon>Metazoa</taxon>
        <taxon>Ecdysozoa</taxon>
        <taxon>Nematoda</taxon>
        <taxon>Chromadorea</taxon>
        <taxon>Rhabditida</taxon>
        <taxon>Tylenchina</taxon>
        <taxon>Panagrolaimomorpha</taxon>
        <taxon>Strongyloidoidea</taxon>
        <taxon>Strongyloididae</taxon>
        <taxon>Strongyloides</taxon>
    </lineage>
</organism>
<feature type="transmembrane region" description="Helical" evidence="9">
    <location>
        <begin position="515"/>
        <end position="536"/>
    </location>
</feature>
<dbReference type="Pfam" id="PF00209">
    <property type="entry name" value="SNF"/>
    <property type="match status" value="2"/>
</dbReference>
<sequence>MSLNTSQTNEKESLLGTVNTSHFILPEAKSLKNVRSLCQNFYLKRSYEERKTKSGGFCSKSCNNEIFSKKPDNYTEGSLKGIKLSNRLTEINDSVNEELFINNAKSFQKLKENFINQNIMDDSVYNIIFTRNFFKLASSVGIMLGLGNIWRFPMVVYENGGGTFIIIYLILCIIIGFPAAYMEGLLVQFSKSTPSFSFSKIVPIMKGLGMTGVMINMLTTTIYGVILSWITIYCGISLISKHHLIFSCKNSYNTRHCFSLYDNKDCLNNHHPEGKKLFKYNDTYFLPDGYQGGTCIFSNIDDQLTDIVRLHYSDENYQAAGKEFFERFLLSKTDDLNNVGELNGTLVTTLALILAFTSYIIVLNSNKYKYFSNAVSVASSFAVFIFMTQTLTMNGSQSALMQYFFNFDYKFFLSPNTWVNAAAQLCYSISIAEGSYIINLSLKNKKKNNIFKETIVILLCDIAMSLICTIAVFSVMGHLAYKYKLTSIKDLADYGAMLLFVAIPEGISENFAGNVYMLIFFAFTFVLVQSSLAYYIESIVCCIMNQFNMNKSRRSLVVELTAVALFILSLPMTFGNGIYWIVAFDDAITTSLPILALIEIGTISYIYGIDRWMLDIKTILKSDGINHSRIYGSSGAMIRYLWKYITPLSLLFICLATIYKILNKPFMLGKYEMPNYAKIVGWIVGFAPFSCVFGFSLAILLKSIIDKKTIPILVKVKPDWPTYSQDYQSKTKQQINVQRKYSDEKERGKQINKNIYNNV</sequence>
<feature type="transmembrane region" description="Helical" evidence="9">
    <location>
        <begin position="421"/>
        <end position="442"/>
    </location>
</feature>
<feature type="binding site" evidence="7">
    <location>
        <position position="527"/>
    </location>
    <ligand>
        <name>Na(+)</name>
        <dbReference type="ChEBI" id="CHEBI:29101"/>
        <label>1</label>
    </ligand>
</feature>
<dbReference type="GO" id="GO:0005332">
    <property type="term" value="F:gamma-aminobutyric acid:sodium:chloride symporter activity"/>
    <property type="evidence" value="ECO:0007669"/>
    <property type="project" value="TreeGrafter"/>
</dbReference>
<keyword evidence="3 9" id="KW-0812">Transmembrane</keyword>
<dbReference type="GO" id="GO:0046872">
    <property type="term" value="F:metal ion binding"/>
    <property type="evidence" value="ECO:0007669"/>
    <property type="project" value="UniProtKB-KW"/>
</dbReference>
<feature type="transmembrane region" description="Helical" evidence="9">
    <location>
        <begin position="133"/>
        <end position="152"/>
    </location>
</feature>
<dbReference type="PANTHER" id="PTHR11616:SF326">
    <property type="entry name" value="SODIUM-DEPENDENT TRANSPORTER SNF-5"/>
    <property type="match status" value="1"/>
</dbReference>
<reference evidence="10" key="1">
    <citation type="submission" date="2014-07" db="EMBL/GenBank/DDBJ databases">
        <authorList>
            <person name="Martin A.A"/>
            <person name="De Silva N."/>
        </authorList>
    </citation>
    <scope>NUCLEOTIDE SEQUENCE</scope>
</reference>
<feature type="binding site" evidence="7">
    <location>
        <position position="141"/>
    </location>
    <ligand>
        <name>Na(+)</name>
        <dbReference type="ChEBI" id="CHEBI:29101"/>
        <label>1</label>
    </ligand>
</feature>
<feature type="disulfide bond" evidence="8">
    <location>
        <begin position="248"/>
        <end position="257"/>
    </location>
</feature>
<dbReference type="STRING" id="75913.A0A0K0F7Q9"/>
<dbReference type="PRINTS" id="PR00176">
    <property type="entry name" value="NANEUSMPORT"/>
</dbReference>
<comment type="subcellular location">
    <subcellularLocation>
        <location evidence="1">Membrane</location>
        <topology evidence="1">Multi-pass membrane protein</topology>
    </subcellularLocation>
</comment>
<evidence type="ECO:0000256" key="7">
    <source>
        <dbReference type="PIRSR" id="PIRSR600175-1"/>
    </source>
</evidence>
<evidence type="ECO:0000256" key="3">
    <source>
        <dbReference type="ARBA" id="ARBA00022692"/>
    </source>
</evidence>
<accession>A0A0K0F7Q9</accession>
<keyword evidence="10" id="KW-1185">Reference proteome</keyword>
<dbReference type="AlphaFoldDB" id="A0A0K0F7Q9"/>
<keyword evidence="5 9" id="KW-1133">Transmembrane helix</keyword>
<evidence type="ECO:0000256" key="1">
    <source>
        <dbReference type="ARBA" id="ARBA00004141"/>
    </source>
</evidence>
<dbReference type="GO" id="GO:0043005">
    <property type="term" value="C:neuron projection"/>
    <property type="evidence" value="ECO:0007669"/>
    <property type="project" value="TreeGrafter"/>
</dbReference>
<feature type="binding site" evidence="7">
    <location>
        <position position="148"/>
    </location>
    <ligand>
        <name>Na(+)</name>
        <dbReference type="ChEBI" id="CHEBI:29101"/>
        <label>1</label>
    </ligand>
</feature>
<name>A0A0K0F7Q9_STRVS</name>
<feature type="binding site" evidence="7">
    <location>
        <position position="428"/>
    </location>
    <ligand>
        <name>Na(+)</name>
        <dbReference type="ChEBI" id="CHEBI:29101"/>
        <label>1</label>
    </ligand>
</feature>
<evidence type="ECO:0000313" key="10">
    <source>
        <dbReference type="Proteomes" id="UP000035680"/>
    </source>
</evidence>
<dbReference type="PANTHER" id="PTHR11616">
    <property type="entry name" value="SODIUM/CHLORIDE DEPENDENT TRANSPORTER"/>
    <property type="match status" value="1"/>
</dbReference>
<dbReference type="GO" id="GO:0005886">
    <property type="term" value="C:plasma membrane"/>
    <property type="evidence" value="ECO:0007669"/>
    <property type="project" value="TreeGrafter"/>
</dbReference>
<evidence type="ECO:0000256" key="9">
    <source>
        <dbReference type="SAM" id="Phobius"/>
    </source>
</evidence>
<dbReference type="WBParaSite" id="SVE_0485600.1">
    <property type="protein sequence ID" value="SVE_0485600.1"/>
    <property type="gene ID" value="SVE_0485600"/>
</dbReference>
<dbReference type="SUPFAM" id="SSF161070">
    <property type="entry name" value="SNF-like"/>
    <property type="match status" value="1"/>
</dbReference>
<evidence type="ECO:0000256" key="4">
    <source>
        <dbReference type="ARBA" id="ARBA00022847"/>
    </source>
</evidence>
<keyword evidence="4" id="KW-0769">Symport</keyword>
<dbReference type="InterPro" id="IPR037272">
    <property type="entry name" value="SNS_sf"/>
</dbReference>
<feature type="transmembrane region" description="Helical" evidence="9">
    <location>
        <begin position="370"/>
        <end position="391"/>
    </location>
</feature>
<feature type="transmembrane region" description="Helical" evidence="9">
    <location>
        <begin position="679"/>
        <end position="701"/>
    </location>
</feature>
<feature type="transmembrane region" description="Helical" evidence="9">
    <location>
        <begin position="556"/>
        <end position="582"/>
    </location>
</feature>
<evidence type="ECO:0000313" key="11">
    <source>
        <dbReference type="WBParaSite" id="SVE_0485600.1"/>
    </source>
</evidence>
<reference evidence="11" key="2">
    <citation type="submission" date="2015-08" db="UniProtKB">
        <authorList>
            <consortium name="WormBaseParasite"/>
        </authorList>
    </citation>
    <scope>IDENTIFICATION</scope>
</reference>
<keyword evidence="8" id="KW-1015">Disulfide bond</keyword>
<feature type="transmembrane region" description="Helical" evidence="9">
    <location>
        <begin position="588"/>
        <end position="607"/>
    </location>
</feature>
<dbReference type="InterPro" id="IPR000175">
    <property type="entry name" value="Na/ntran_symport"/>
</dbReference>
<feature type="transmembrane region" description="Helical" evidence="9">
    <location>
        <begin position="208"/>
        <end position="232"/>
    </location>
</feature>
<evidence type="ECO:0000256" key="2">
    <source>
        <dbReference type="ARBA" id="ARBA00022448"/>
    </source>
</evidence>
<evidence type="ECO:0000256" key="5">
    <source>
        <dbReference type="ARBA" id="ARBA00022989"/>
    </source>
</evidence>
<proteinExistence type="predicted"/>
<protein>
    <submittedName>
        <fullName evidence="11">Sodium-dependent dopamine transporter (inferred by orthology to a human protein)</fullName>
    </submittedName>
</protein>
<feature type="transmembrane region" description="Helical" evidence="9">
    <location>
        <begin position="164"/>
        <end position="187"/>
    </location>
</feature>
<dbReference type="PROSITE" id="PS50267">
    <property type="entry name" value="NA_NEUROTRAN_SYMP_3"/>
    <property type="match status" value="1"/>
</dbReference>